<dbReference type="Proteomes" id="UP001162992">
    <property type="component" value="Chromosome 1"/>
</dbReference>
<proteinExistence type="predicted"/>
<accession>A0ACC2ENK8</accession>
<gene>
    <name evidence="1" type="ORF">O6H91_01G015100</name>
</gene>
<reference evidence="2" key="1">
    <citation type="journal article" date="2024" name="Proc. Natl. Acad. Sci. U.S.A.">
        <title>Extraordinary preservation of gene collinearity over three hundred million years revealed in homosporous lycophytes.</title>
        <authorList>
            <person name="Li C."/>
            <person name="Wickell D."/>
            <person name="Kuo L.Y."/>
            <person name="Chen X."/>
            <person name="Nie B."/>
            <person name="Liao X."/>
            <person name="Peng D."/>
            <person name="Ji J."/>
            <person name="Jenkins J."/>
            <person name="Williams M."/>
            <person name="Shu S."/>
            <person name="Plott C."/>
            <person name="Barry K."/>
            <person name="Rajasekar S."/>
            <person name="Grimwood J."/>
            <person name="Han X."/>
            <person name="Sun S."/>
            <person name="Hou Z."/>
            <person name="He W."/>
            <person name="Dai G."/>
            <person name="Sun C."/>
            <person name="Schmutz J."/>
            <person name="Leebens-Mack J.H."/>
            <person name="Li F.W."/>
            <person name="Wang L."/>
        </authorList>
    </citation>
    <scope>NUCLEOTIDE SEQUENCE [LARGE SCALE GENOMIC DNA]</scope>
    <source>
        <strain evidence="2">cv. PW_Plant_1</strain>
    </source>
</reference>
<evidence type="ECO:0000313" key="1">
    <source>
        <dbReference type="EMBL" id="KAJ7568000.1"/>
    </source>
</evidence>
<organism evidence="1 2">
    <name type="scientific">Diphasiastrum complanatum</name>
    <name type="common">Issler's clubmoss</name>
    <name type="synonym">Lycopodium complanatum</name>
    <dbReference type="NCBI Taxonomy" id="34168"/>
    <lineage>
        <taxon>Eukaryota</taxon>
        <taxon>Viridiplantae</taxon>
        <taxon>Streptophyta</taxon>
        <taxon>Embryophyta</taxon>
        <taxon>Tracheophyta</taxon>
        <taxon>Lycopodiopsida</taxon>
        <taxon>Lycopodiales</taxon>
        <taxon>Lycopodiaceae</taxon>
        <taxon>Lycopodioideae</taxon>
        <taxon>Diphasiastrum</taxon>
    </lineage>
</organism>
<evidence type="ECO:0000313" key="2">
    <source>
        <dbReference type="Proteomes" id="UP001162992"/>
    </source>
</evidence>
<protein>
    <submittedName>
        <fullName evidence="1">Uncharacterized protein</fullName>
    </submittedName>
</protein>
<dbReference type="EMBL" id="CM055092">
    <property type="protein sequence ID" value="KAJ7568000.1"/>
    <property type="molecule type" value="Genomic_DNA"/>
</dbReference>
<keyword evidence="2" id="KW-1185">Reference proteome</keyword>
<name>A0ACC2ENK8_DIPCM</name>
<sequence length="280" mass="30862">MAMIRYRSFLRMLSSSPRLSHKPITFSPLSTAIFSRFNPSALVFPALFRNIYPSACAEISSTWLGSQLSGSKCAVSLWLKAAVSTLPSQGLGTESGSEVDITRTQAQRAAGKIVLYRGRWMQPFRLIVRLKLFQLGGIAAFVIPLAEYSQQGSLSLGTLAAALAVIGGAGGASTALWYYSRRYVGELALLPPYPSCIQISVLDFWGNREDLQYDLSQITPPLKDFSSAELERFAYQAFIPLDVIGGRQFILSLRYGILLDKDLLFALLRGTLHKKCFTKS</sequence>
<comment type="caution">
    <text evidence="1">The sequence shown here is derived from an EMBL/GenBank/DDBJ whole genome shotgun (WGS) entry which is preliminary data.</text>
</comment>